<dbReference type="GO" id="GO:0000978">
    <property type="term" value="F:RNA polymerase II cis-regulatory region sequence-specific DNA binding"/>
    <property type="evidence" value="ECO:0007669"/>
    <property type="project" value="TreeGrafter"/>
</dbReference>
<dbReference type="GeneID" id="115471737"/>
<dbReference type="KEGG" id="muo:115471737"/>
<comment type="function">
    <text evidence="7">Component of the Mediator complex, a coactivator involved in the regulated transcription of nearly all RNA polymerase II-dependent genes. Mediator functions as a bridge to convey information from gene-specific regulatory proteins to the basal RNA polymerase II transcription machinery. Mediator is recruited to promoters by direct interactions with regulatory proteins and serves as a scaffold for the assembly of a functional preinitiation complex with RNA polymerase II and the general transcription factors. May play a role as a target recruitment subunit in E3 ubiquitin-protein ligase complexes and thus in ubiquitination and subsequent proteasomal degradation of target proteins.</text>
</comment>
<keyword evidence="3 8" id="KW-0805">Transcription regulation</keyword>
<evidence type="ECO:0000256" key="9">
    <source>
        <dbReference type="SAM" id="MobiDB-lite"/>
    </source>
</evidence>
<evidence type="ECO:0000313" key="11">
    <source>
        <dbReference type="RefSeq" id="XP_030061399.1"/>
    </source>
</evidence>
<feature type="region of interest" description="Disordered" evidence="9">
    <location>
        <begin position="72"/>
        <end position="105"/>
    </location>
</feature>
<dbReference type="GO" id="GO:0003712">
    <property type="term" value="F:transcription coregulator activity"/>
    <property type="evidence" value="ECO:0007669"/>
    <property type="project" value="InterPro"/>
</dbReference>
<organism evidence="10 11">
    <name type="scientific">Microcaecilia unicolor</name>
    <dbReference type="NCBI Taxonomy" id="1415580"/>
    <lineage>
        <taxon>Eukaryota</taxon>
        <taxon>Metazoa</taxon>
        <taxon>Chordata</taxon>
        <taxon>Craniata</taxon>
        <taxon>Vertebrata</taxon>
        <taxon>Euteleostomi</taxon>
        <taxon>Amphibia</taxon>
        <taxon>Gymnophiona</taxon>
        <taxon>Siphonopidae</taxon>
        <taxon>Microcaecilia</taxon>
    </lineage>
</organism>
<dbReference type="OrthoDB" id="150687at2759"/>
<comment type="subunit">
    <text evidence="8">Component of the Mediator complex.</text>
</comment>
<proteinExistence type="inferred from homology"/>
<feature type="non-terminal residue" evidence="11">
    <location>
        <position position="1"/>
    </location>
</feature>
<protein>
    <recommendedName>
        <fullName evidence="8">Mediator of RNA polymerase II transcription subunit 8</fullName>
    </recommendedName>
    <alternativeName>
        <fullName evidence="8">Mediator complex subunit 8</fullName>
    </alternativeName>
</protein>
<keyword evidence="5 8" id="KW-0804">Transcription</keyword>
<dbReference type="GO" id="GO:0070847">
    <property type="term" value="C:core mediator complex"/>
    <property type="evidence" value="ECO:0007669"/>
    <property type="project" value="TreeGrafter"/>
</dbReference>
<sequence>YLPISSSGLRQNKQTFNPADTNALVAAVTFGKGLSNRRPPVAGGSVPPNQAGAGSMLGGTAGMQQVQMPIPTSQQQGMVQPGQPGKIPSNIKTNIKSASMHPYQR</sequence>
<dbReference type="CTD" id="112950"/>
<dbReference type="PANTHER" id="PTHR13074">
    <property type="entry name" value="MEDIATOR OF RNA POLYMERASE II TRANSCRIPTION SUBUNIT 8"/>
    <property type="match status" value="1"/>
</dbReference>
<evidence type="ECO:0000256" key="6">
    <source>
        <dbReference type="ARBA" id="ARBA00023242"/>
    </source>
</evidence>
<evidence type="ECO:0000256" key="1">
    <source>
        <dbReference type="ARBA" id="ARBA00004123"/>
    </source>
</evidence>
<evidence type="ECO:0000256" key="3">
    <source>
        <dbReference type="ARBA" id="ARBA00023015"/>
    </source>
</evidence>
<accession>A0A6P7YEZ2</accession>
<dbReference type="InParanoid" id="A0A6P7YEZ2"/>
<dbReference type="AlphaFoldDB" id="A0A6P7YEZ2"/>
<evidence type="ECO:0000256" key="7">
    <source>
        <dbReference type="ARBA" id="ARBA00025248"/>
    </source>
</evidence>
<comment type="subcellular location">
    <subcellularLocation>
        <location evidence="1 8">Nucleus</location>
    </subcellularLocation>
</comment>
<gene>
    <name evidence="8 11" type="primary">MED8</name>
</gene>
<evidence type="ECO:0000256" key="2">
    <source>
        <dbReference type="ARBA" id="ARBA00005716"/>
    </source>
</evidence>
<evidence type="ECO:0000256" key="8">
    <source>
        <dbReference type="RuleBase" id="RU364144"/>
    </source>
</evidence>
<dbReference type="InterPro" id="IPR019364">
    <property type="entry name" value="Mediatior_Med8_fun/met"/>
</dbReference>
<keyword evidence="10" id="KW-1185">Reference proteome</keyword>
<dbReference type="GO" id="GO:0006357">
    <property type="term" value="P:regulation of transcription by RNA polymerase II"/>
    <property type="evidence" value="ECO:0007669"/>
    <property type="project" value="InterPro"/>
</dbReference>
<reference evidence="11" key="1">
    <citation type="submission" date="2025-08" db="UniProtKB">
        <authorList>
            <consortium name="RefSeq"/>
        </authorList>
    </citation>
    <scope>IDENTIFICATION</scope>
</reference>
<feature type="region of interest" description="Disordered" evidence="9">
    <location>
        <begin position="34"/>
        <end position="59"/>
    </location>
</feature>
<dbReference type="PANTHER" id="PTHR13074:SF9">
    <property type="entry name" value="MEDIATOR OF RNA POLYMERASE II TRANSCRIPTION SUBUNIT 8"/>
    <property type="match status" value="1"/>
</dbReference>
<evidence type="ECO:0000256" key="5">
    <source>
        <dbReference type="ARBA" id="ARBA00023163"/>
    </source>
</evidence>
<name>A0A6P7YEZ2_9AMPH</name>
<feature type="compositionally biased region" description="Low complexity" evidence="9">
    <location>
        <begin position="74"/>
        <end position="85"/>
    </location>
</feature>
<dbReference type="Pfam" id="PF10232">
    <property type="entry name" value="Med8"/>
    <property type="match status" value="1"/>
</dbReference>
<dbReference type="GO" id="GO:0016592">
    <property type="term" value="C:mediator complex"/>
    <property type="evidence" value="ECO:0007669"/>
    <property type="project" value="InterPro"/>
</dbReference>
<keyword evidence="4 8" id="KW-0010">Activator</keyword>
<evidence type="ECO:0000313" key="10">
    <source>
        <dbReference type="Proteomes" id="UP000515156"/>
    </source>
</evidence>
<evidence type="ECO:0000256" key="4">
    <source>
        <dbReference type="ARBA" id="ARBA00023159"/>
    </source>
</evidence>
<dbReference type="RefSeq" id="XP_030061399.1">
    <property type="nucleotide sequence ID" value="XM_030205539.1"/>
</dbReference>
<dbReference type="Proteomes" id="UP000515156">
    <property type="component" value="Chromosome 6"/>
</dbReference>
<comment type="similarity">
    <text evidence="2 8">Belongs to the Mediator complex subunit 8 family.</text>
</comment>
<keyword evidence="6 8" id="KW-0539">Nucleus</keyword>